<proteinExistence type="predicted"/>
<evidence type="ECO:0000313" key="1">
    <source>
        <dbReference type="EMBL" id="GAA4467925.1"/>
    </source>
</evidence>
<keyword evidence="2" id="KW-1185">Reference proteome</keyword>
<dbReference type="EMBL" id="BAABGA010000091">
    <property type="protein sequence ID" value="GAA4467925.1"/>
    <property type="molecule type" value="Genomic_DNA"/>
</dbReference>
<sequence length="58" mass="6196">MLETLKDQYENARDQISERAGWSEPDGRNAGITVAESAIAFAAALGATFVARQLLEAA</sequence>
<protein>
    <submittedName>
        <fullName evidence="1">Uncharacterized protein</fullName>
    </submittedName>
</protein>
<accession>A0ABP8NIK5</accession>
<gene>
    <name evidence="1" type="ORF">GCM10023156_58460</name>
</gene>
<dbReference type="Proteomes" id="UP001500840">
    <property type="component" value="Unassembled WGS sequence"/>
</dbReference>
<evidence type="ECO:0000313" key="2">
    <source>
        <dbReference type="Proteomes" id="UP001500840"/>
    </source>
</evidence>
<name>A0ABP8NIK5_9BACT</name>
<comment type="caution">
    <text evidence="1">The sequence shown here is derived from an EMBL/GenBank/DDBJ whole genome shotgun (WGS) entry which is preliminary data.</text>
</comment>
<organism evidence="1 2">
    <name type="scientific">Novipirellula rosea</name>
    <dbReference type="NCBI Taxonomy" id="1031540"/>
    <lineage>
        <taxon>Bacteria</taxon>
        <taxon>Pseudomonadati</taxon>
        <taxon>Planctomycetota</taxon>
        <taxon>Planctomycetia</taxon>
        <taxon>Pirellulales</taxon>
        <taxon>Pirellulaceae</taxon>
        <taxon>Novipirellula</taxon>
    </lineage>
</organism>
<reference evidence="2" key="1">
    <citation type="journal article" date="2019" name="Int. J. Syst. Evol. Microbiol.">
        <title>The Global Catalogue of Microorganisms (GCM) 10K type strain sequencing project: providing services to taxonomists for standard genome sequencing and annotation.</title>
        <authorList>
            <consortium name="The Broad Institute Genomics Platform"/>
            <consortium name="The Broad Institute Genome Sequencing Center for Infectious Disease"/>
            <person name="Wu L."/>
            <person name="Ma J."/>
        </authorList>
    </citation>
    <scope>NUCLEOTIDE SEQUENCE [LARGE SCALE GENOMIC DNA]</scope>
    <source>
        <strain evidence="2">JCM 17759</strain>
    </source>
</reference>
<dbReference type="RefSeq" id="WP_345327224.1">
    <property type="nucleotide sequence ID" value="NZ_BAABGA010000091.1"/>
</dbReference>